<dbReference type="SUPFAM" id="SSF53448">
    <property type="entry name" value="Nucleotide-diphospho-sugar transferases"/>
    <property type="match status" value="1"/>
</dbReference>
<dbReference type="EMBL" id="CP054140">
    <property type="protein sequence ID" value="QQG64705.1"/>
    <property type="molecule type" value="Genomic_DNA"/>
</dbReference>
<dbReference type="InterPro" id="IPR029044">
    <property type="entry name" value="Nucleotide-diphossugar_trans"/>
</dbReference>
<dbReference type="Gene3D" id="3.90.550.10">
    <property type="entry name" value="Spore Coat Polysaccharide Biosynthesis Protein SpsA, Chain A"/>
    <property type="match status" value="1"/>
</dbReference>
<accession>A0A7T5VBA8</accession>
<dbReference type="GO" id="GO:0016758">
    <property type="term" value="F:hexosyltransferase activity"/>
    <property type="evidence" value="ECO:0007669"/>
    <property type="project" value="UniProtKB-ARBA"/>
</dbReference>
<reference evidence="2 3" key="1">
    <citation type="submission" date="2020-05" db="EMBL/GenBank/DDBJ databases">
        <title>Complete genome of Desulfobulbus oligotrophicus.</title>
        <authorList>
            <person name="Podar M."/>
        </authorList>
    </citation>
    <scope>NUCLEOTIDE SEQUENCE [LARGE SCALE GENOMIC DNA]</scope>
    <source>
        <strain evidence="2 3">Prop6</strain>
    </source>
</reference>
<name>A0A7T5VBA8_9BACT</name>
<evidence type="ECO:0000313" key="3">
    <source>
        <dbReference type="Proteomes" id="UP000596092"/>
    </source>
</evidence>
<dbReference type="PANTHER" id="PTHR22916:SF3">
    <property type="entry name" value="UDP-GLCNAC:BETAGAL BETA-1,3-N-ACETYLGLUCOSAMINYLTRANSFERASE-LIKE PROTEIN 1"/>
    <property type="match status" value="1"/>
</dbReference>
<sequence length="308" mass="35998">MAPKVSILMAAYNASQTIAETIECLLSQTFTDFELVVVDDGSTDTTKEIVDSFAQTDTRVKYIWQKNARHPAARNRGLQVCTGKYVTIIDADDLWTADKLARQMELMQDEDDLIVLTGNTIFYEENGERVWGHSTFPPPARDDRYTVFDILMIHMNQMVMFNTGLIPKEVFVRLGGYNEEILTAEDWELWLKTVVECRFKVIEEPLMFYRKHAQSYTSGTDLYVALLAHEEIIFNQYRWKYISKKELAAALFVRRIDTCAIYLYRKDLLRSMMTLGRSLRILRCWHKRELWLRVSEVVRLAFKKIAET</sequence>
<dbReference type="Proteomes" id="UP000596092">
    <property type="component" value="Chromosome"/>
</dbReference>
<organism evidence="2 3">
    <name type="scientific">Desulfobulbus oligotrophicus</name>
    <dbReference type="NCBI Taxonomy" id="1909699"/>
    <lineage>
        <taxon>Bacteria</taxon>
        <taxon>Pseudomonadati</taxon>
        <taxon>Thermodesulfobacteriota</taxon>
        <taxon>Desulfobulbia</taxon>
        <taxon>Desulfobulbales</taxon>
        <taxon>Desulfobulbaceae</taxon>
        <taxon>Desulfobulbus</taxon>
    </lineage>
</organism>
<gene>
    <name evidence="2" type="ORF">HP555_01910</name>
</gene>
<protein>
    <submittedName>
        <fullName evidence="2">Glycosyltransferase family 2 protein</fullName>
    </submittedName>
</protein>
<proteinExistence type="predicted"/>
<keyword evidence="2" id="KW-0808">Transferase</keyword>
<dbReference type="PANTHER" id="PTHR22916">
    <property type="entry name" value="GLYCOSYLTRANSFERASE"/>
    <property type="match status" value="1"/>
</dbReference>
<dbReference type="InterPro" id="IPR001173">
    <property type="entry name" value="Glyco_trans_2-like"/>
</dbReference>
<dbReference type="KEGG" id="dog:HP555_01910"/>
<dbReference type="AlphaFoldDB" id="A0A7T5VBA8"/>
<evidence type="ECO:0000259" key="1">
    <source>
        <dbReference type="Pfam" id="PF00535"/>
    </source>
</evidence>
<dbReference type="Pfam" id="PF00535">
    <property type="entry name" value="Glycos_transf_2"/>
    <property type="match status" value="1"/>
</dbReference>
<evidence type="ECO:0000313" key="2">
    <source>
        <dbReference type="EMBL" id="QQG64705.1"/>
    </source>
</evidence>
<feature type="domain" description="Glycosyltransferase 2-like" evidence="1">
    <location>
        <begin position="6"/>
        <end position="141"/>
    </location>
</feature>
<dbReference type="RefSeq" id="WP_199263537.1">
    <property type="nucleotide sequence ID" value="NZ_CP054140.1"/>
</dbReference>
<keyword evidence="3" id="KW-1185">Reference proteome</keyword>